<sequence>MSGFHRNFGARGYWEEEDEPIHYNESIGSFNNTGRGQQNISGLKNTGYKSGDGNGMNNRNHFGNVVNNDGYMNSGTQHVGGLINNTGQTNGNGNGSMVFGGFDSSRNTKWF</sequence>
<accession>A0ACB9PCW4</accession>
<proteinExistence type="predicted"/>
<evidence type="ECO:0000313" key="2">
    <source>
        <dbReference type="Proteomes" id="UP000828941"/>
    </source>
</evidence>
<protein>
    <submittedName>
        <fullName evidence="1">Uncharacterized protein</fullName>
    </submittedName>
</protein>
<organism evidence="1 2">
    <name type="scientific">Bauhinia variegata</name>
    <name type="common">Purple orchid tree</name>
    <name type="synonym">Phanera variegata</name>
    <dbReference type="NCBI Taxonomy" id="167791"/>
    <lineage>
        <taxon>Eukaryota</taxon>
        <taxon>Viridiplantae</taxon>
        <taxon>Streptophyta</taxon>
        <taxon>Embryophyta</taxon>
        <taxon>Tracheophyta</taxon>
        <taxon>Spermatophyta</taxon>
        <taxon>Magnoliopsida</taxon>
        <taxon>eudicotyledons</taxon>
        <taxon>Gunneridae</taxon>
        <taxon>Pentapetalae</taxon>
        <taxon>rosids</taxon>
        <taxon>fabids</taxon>
        <taxon>Fabales</taxon>
        <taxon>Fabaceae</taxon>
        <taxon>Cercidoideae</taxon>
        <taxon>Cercideae</taxon>
        <taxon>Bauhiniinae</taxon>
        <taxon>Bauhinia</taxon>
    </lineage>
</organism>
<evidence type="ECO:0000313" key="1">
    <source>
        <dbReference type="EMBL" id="KAI4346196.1"/>
    </source>
</evidence>
<reference evidence="1 2" key="1">
    <citation type="journal article" date="2022" name="DNA Res.">
        <title>Chromosomal-level genome assembly of the orchid tree Bauhinia variegata (Leguminosae; Cercidoideae) supports the allotetraploid origin hypothesis of Bauhinia.</title>
        <authorList>
            <person name="Zhong Y."/>
            <person name="Chen Y."/>
            <person name="Zheng D."/>
            <person name="Pang J."/>
            <person name="Liu Y."/>
            <person name="Luo S."/>
            <person name="Meng S."/>
            <person name="Qian L."/>
            <person name="Wei D."/>
            <person name="Dai S."/>
            <person name="Zhou R."/>
        </authorList>
    </citation>
    <scope>NUCLEOTIDE SEQUENCE [LARGE SCALE GENOMIC DNA]</scope>
    <source>
        <strain evidence="1">BV-YZ2020</strain>
    </source>
</reference>
<gene>
    <name evidence="1" type="ORF">L6164_013268</name>
</gene>
<name>A0ACB9PCW4_BAUVA</name>
<dbReference type="EMBL" id="CM039430">
    <property type="protein sequence ID" value="KAI4346196.1"/>
    <property type="molecule type" value="Genomic_DNA"/>
</dbReference>
<comment type="caution">
    <text evidence="1">The sequence shown here is derived from an EMBL/GenBank/DDBJ whole genome shotgun (WGS) entry which is preliminary data.</text>
</comment>
<keyword evidence="2" id="KW-1185">Reference proteome</keyword>
<dbReference type="Proteomes" id="UP000828941">
    <property type="component" value="Chromosome 5"/>
</dbReference>